<dbReference type="InterPro" id="IPR020839">
    <property type="entry name" value="SCD"/>
</dbReference>
<evidence type="ECO:0000259" key="2">
    <source>
        <dbReference type="PROSITE" id="PS51425"/>
    </source>
</evidence>
<feature type="compositionally biased region" description="Low complexity" evidence="1">
    <location>
        <begin position="11"/>
        <end position="27"/>
    </location>
</feature>
<dbReference type="Proteomes" id="UP000241462">
    <property type="component" value="Unassembled WGS sequence"/>
</dbReference>
<dbReference type="GO" id="GO:0003682">
    <property type="term" value="F:chromatin binding"/>
    <property type="evidence" value="ECO:0007669"/>
    <property type="project" value="TreeGrafter"/>
</dbReference>
<dbReference type="SUPFAM" id="SSF48371">
    <property type="entry name" value="ARM repeat"/>
    <property type="match status" value="1"/>
</dbReference>
<keyword evidence="4" id="KW-1185">Reference proteome</keyword>
<dbReference type="PANTHER" id="PTHR11199">
    <property type="entry name" value="STROMAL ANTIGEN"/>
    <property type="match status" value="1"/>
</dbReference>
<evidence type="ECO:0000256" key="1">
    <source>
        <dbReference type="SAM" id="MobiDB-lite"/>
    </source>
</evidence>
<dbReference type="GO" id="GO:0005634">
    <property type="term" value="C:nucleus"/>
    <property type="evidence" value="ECO:0007669"/>
    <property type="project" value="TreeGrafter"/>
</dbReference>
<dbReference type="EMBL" id="KZ678508">
    <property type="protein sequence ID" value="PSR81220.1"/>
    <property type="molecule type" value="Genomic_DNA"/>
</dbReference>
<dbReference type="InterPro" id="IPR016024">
    <property type="entry name" value="ARM-type_fold"/>
</dbReference>
<accession>A0A2T3A1N8</accession>
<evidence type="ECO:0000313" key="3">
    <source>
        <dbReference type="EMBL" id="PSR81220.1"/>
    </source>
</evidence>
<dbReference type="AlphaFoldDB" id="A0A2T3A1N8"/>
<feature type="domain" description="SCD" evidence="2">
    <location>
        <begin position="390"/>
        <end position="473"/>
    </location>
</feature>
<dbReference type="Gene3D" id="1.25.10.10">
    <property type="entry name" value="Leucine-rich Repeat Variant"/>
    <property type="match status" value="1"/>
</dbReference>
<protein>
    <recommendedName>
        <fullName evidence="2">SCD domain-containing protein</fullName>
    </recommendedName>
</protein>
<dbReference type="GO" id="GO:0007062">
    <property type="term" value="P:sister chromatid cohesion"/>
    <property type="evidence" value="ECO:0007669"/>
    <property type="project" value="UniProtKB-ARBA"/>
</dbReference>
<dbReference type="STRING" id="2025994.A0A2T3A1N8"/>
<feature type="region of interest" description="Disordered" evidence="1">
    <location>
        <begin position="1"/>
        <end position="137"/>
    </location>
</feature>
<feature type="compositionally biased region" description="Low complexity" evidence="1">
    <location>
        <begin position="114"/>
        <end position="124"/>
    </location>
</feature>
<feature type="region of interest" description="Disordered" evidence="1">
    <location>
        <begin position="1018"/>
        <end position="1041"/>
    </location>
</feature>
<feature type="compositionally biased region" description="Basic residues" evidence="1">
    <location>
        <begin position="1125"/>
        <end position="1134"/>
    </location>
</feature>
<gene>
    <name evidence="3" type="ORF">BD289DRAFT_45045</name>
</gene>
<feature type="region of interest" description="Disordered" evidence="1">
    <location>
        <begin position="152"/>
        <end position="171"/>
    </location>
</feature>
<dbReference type="Pfam" id="PF08514">
    <property type="entry name" value="STAG"/>
    <property type="match status" value="1"/>
</dbReference>
<sequence length="1232" mass="137198">MPPARPPLMETSENTATPSPAPAAAARRSGRERRMPEKFQPEVVVAPKRKRAVDDEDDDDAENHNPEAGEGDGNDQDEEMTDDLGDEEDNEDEDVDSPDEEERRAARRPKKKASNNNKKATSNAVRRKAAFKKPKINGATLESGGVAQSINVADLPSRPKPKKTARVVTGDRRDGDGLYASIFGSGDSSNDVASEWYQKYRANNDAAVADLVNCVLLASGCDEQITEDDINDPDNIHNRLSELQDLYQEQQITDYPLAKASQSRSFRDLLVGFFESLINVLHETGALYTDEPLMENIARWIYPMSSSTLRPFRHTTTTVALAMELALAGVARKLDDRITKTSTQVDAEKGRKGKNKNKDMLLNLQKSLQESTKNREMCAKYMTDCFEVVFVHRYRDIDARIRTECVEALGSWIWVLPTVFMEPEYLRYLGWLLSDVVAPARQEVLRQLSRMFKRDAAKLGHFIDRFRPRLMEMATQDLDVSVRVAAINVIEALGENGMLEPDEIDNAGKLIFDTEPRVRKAVVKFFADIVESLVEQKVEAMGGEEAVEEMFPEGEEVDESAPRKEWIEIKGLAETLAIYESQLDDDDAEGRLDLSGNMISPMTTDTRMSLASQVLYDRLGIVKEWGILIGYLLHDHTTSTKSRSKSSKSAEAIMRQQIAPTEEEEVILLEVVVAAVKQVLAHIAEAEKGRRRPARGDVTETAEDVALALAQSIPKLLSKFGSNPKASTTVLRLSHLLDLDIFQQLNQETSTFEHLLDGISTQFSRQEDKDVVADAALALLRARKCDEFEEAVDVKISELWDNSLDSLRNLDKTQDLTHRGNMNAAVLSQVNSTLMKISNLAKIRDCIDVLEAEGTDENANTPAIDILAQIVHRGKFQQPDEELDDLEDEVTAFAIKSCHFYFMWKVVSLTHAVEMQTDIAPTTISAVASVRKLYEKNLVQTFSSRAHNDDLRLFAAGSLCDLHVTFASIKRTLNQWSAVGASKKYAGLLSLTPEIESGLVPEFINVFDGVERNYAKKAKKSLNEPADDEDPIDDEDEDLSDVEDDELLSATEKRAVELRAEKSLCELTAKYVLAILTRVVDSTGPHAGKLRKRLQRNATKLGKNYQETVAYLDEKKMREAEAAKARRAAARSKSRAPAAANANAISERSGSNKEPAKSVEIIVAGDSSDEGEELEDGMDEDHEDEEQPEEGTVEDLRRRELLDDPIEDLDSDVDEDAADKNDAADDDSILGD</sequence>
<dbReference type="GO" id="GO:0000785">
    <property type="term" value="C:chromatin"/>
    <property type="evidence" value="ECO:0007669"/>
    <property type="project" value="TreeGrafter"/>
</dbReference>
<dbReference type="PANTHER" id="PTHR11199:SF0">
    <property type="entry name" value="LD34181P-RELATED"/>
    <property type="match status" value="1"/>
</dbReference>
<feature type="compositionally biased region" description="Acidic residues" evidence="1">
    <location>
        <begin position="1203"/>
        <end position="1217"/>
    </location>
</feature>
<reference evidence="3 4" key="1">
    <citation type="journal article" date="2018" name="Mycol. Prog.">
        <title>Coniella lustricola, a new species from submerged detritus.</title>
        <authorList>
            <person name="Raudabaugh D.B."/>
            <person name="Iturriaga T."/>
            <person name="Carver A."/>
            <person name="Mondo S."/>
            <person name="Pangilinan J."/>
            <person name="Lipzen A."/>
            <person name="He G."/>
            <person name="Amirebrahimi M."/>
            <person name="Grigoriev I.V."/>
            <person name="Miller A.N."/>
        </authorList>
    </citation>
    <scope>NUCLEOTIDE SEQUENCE [LARGE SCALE GENOMIC DNA]</scope>
    <source>
        <strain evidence="3 4">B22-T-1</strain>
    </source>
</reference>
<feature type="region of interest" description="Disordered" evidence="1">
    <location>
        <begin position="1123"/>
        <end position="1232"/>
    </location>
</feature>
<evidence type="ECO:0000313" key="4">
    <source>
        <dbReference type="Proteomes" id="UP000241462"/>
    </source>
</evidence>
<dbReference type="InterPro" id="IPR011989">
    <property type="entry name" value="ARM-like"/>
</dbReference>
<dbReference type="Pfam" id="PF24571">
    <property type="entry name" value="HEAT_SCC3-SA"/>
    <property type="match status" value="1"/>
</dbReference>
<feature type="compositionally biased region" description="Acidic residues" evidence="1">
    <location>
        <begin position="1167"/>
        <end position="1193"/>
    </location>
</feature>
<dbReference type="Pfam" id="PF21581">
    <property type="entry name" value="SCD"/>
    <property type="match status" value="1"/>
</dbReference>
<feature type="compositionally biased region" description="Acidic residues" evidence="1">
    <location>
        <begin position="1025"/>
        <end position="1041"/>
    </location>
</feature>
<dbReference type="InParanoid" id="A0A2T3A1N8"/>
<feature type="compositionally biased region" description="Low complexity" evidence="1">
    <location>
        <begin position="1135"/>
        <end position="1149"/>
    </location>
</feature>
<organism evidence="3 4">
    <name type="scientific">Coniella lustricola</name>
    <dbReference type="NCBI Taxonomy" id="2025994"/>
    <lineage>
        <taxon>Eukaryota</taxon>
        <taxon>Fungi</taxon>
        <taxon>Dikarya</taxon>
        <taxon>Ascomycota</taxon>
        <taxon>Pezizomycotina</taxon>
        <taxon>Sordariomycetes</taxon>
        <taxon>Sordariomycetidae</taxon>
        <taxon>Diaporthales</taxon>
        <taxon>Schizoparmaceae</taxon>
        <taxon>Coniella</taxon>
    </lineage>
</organism>
<dbReference type="OrthoDB" id="498590at2759"/>
<feature type="compositionally biased region" description="Acidic residues" evidence="1">
    <location>
        <begin position="69"/>
        <end position="100"/>
    </location>
</feature>
<dbReference type="InterPro" id="IPR039662">
    <property type="entry name" value="Cohesin_Scc3/SA"/>
</dbReference>
<dbReference type="InterPro" id="IPR056396">
    <property type="entry name" value="HEAT_SCC3-SA"/>
</dbReference>
<dbReference type="PROSITE" id="PS51425">
    <property type="entry name" value="SCD"/>
    <property type="match status" value="1"/>
</dbReference>
<proteinExistence type="predicted"/>
<name>A0A2T3A1N8_9PEZI</name>
<feature type="compositionally biased region" description="Basic residues" evidence="1">
    <location>
        <begin position="125"/>
        <end position="135"/>
    </location>
</feature>
<dbReference type="GO" id="GO:0008278">
    <property type="term" value="C:cohesin complex"/>
    <property type="evidence" value="ECO:0007669"/>
    <property type="project" value="TreeGrafter"/>
</dbReference>
<dbReference type="InterPro" id="IPR013721">
    <property type="entry name" value="STAG"/>
</dbReference>